<sequence>MEDAYLTEDLKSNVERFLSSIEWYTTTQIVREQFNNTKLKVLDVGAGNGIASIGFALQGHNVTSLEPDTSKVVGSGAIRTLAEIYNLQNLRVVEGFGETLPFENNSFDIVYCRQVLHHALDLSGFLKETFRVSKNNALLLTLRDHVIKNEVDKQAFLKRHPLHKMYGGENAFTLEEYNNAISSSGFTIKKAMNAASSALNYSPWTKEKFFQEVKRKIPFLPNLGVIKTALWNWNLYRLKKIPGTLYSFIAIKNK</sequence>
<dbReference type="PANTHER" id="PTHR44068:SF11">
    <property type="entry name" value="GERANYL DIPHOSPHATE 2-C-METHYLTRANSFERASE"/>
    <property type="match status" value="1"/>
</dbReference>
<evidence type="ECO:0000313" key="3">
    <source>
        <dbReference type="EMBL" id="GEO09906.1"/>
    </source>
</evidence>
<reference evidence="3 4" key="1">
    <citation type="submission" date="2019-07" db="EMBL/GenBank/DDBJ databases">
        <title>Whole genome shotgun sequence of Segetibacter aerophilus NBRC 106135.</title>
        <authorList>
            <person name="Hosoyama A."/>
            <person name="Uohara A."/>
            <person name="Ohji S."/>
            <person name="Ichikawa N."/>
        </authorList>
    </citation>
    <scope>NUCLEOTIDE SEQUENCE [LARGE SCALE GENOMIC DNA]</scope>
    <source>
        <strain evidence="3 4">NBRC 106135</strain>
    </source>
</reference>
<dbReference type="InterPro" id="IPR050447">
    <property type="entry name" value="Erg6_SMT_methyltransf"/>
</dbReference>
<organism evidence="3 4">
    <name type="scientific">Segetibacter aerophilus</name>
    <dbReference type="NCBI Taxonomy" id="670293"/>
    <lineage>
        <taxon>Bacteria</taxon>
        <taxon>Pseudomonadati</taxon>
        <taxon>Bacteroidota</taxon>
        <taxon>Chitinophagia</taxon>
        <taxon>Chitinophagales</taxon>
        <taxon>Chitinophagaceae</taxon>
        <taxon>Segetibacter</taxon>
    </lineage>
</organism>
<dbReference type="EMBL" id="BJYT01000008">
    <property type="protein sequence ID" value="GEO09906.1"/>
    <property type="molecule type" value="Genomic_DNA"/>
</dbReference>
<feature type="domain" description="Methyltransferase type 11" evidence="2">
    <location>
        <begin position="42"/>
        <end position="140"/>
    </location>
</feature>
<dbReference type="PANTHER" id="PTHR44068">
    <property type="entry name" value="ZGC:194242"/>
    <property type="match status" value="1"/>
</dbReference>
<accession>A0A512BD56</accession>
<dbReference type="CDD" id="cd02440">
    <property type="entry name" value="AdoMet_MTases"/>
    <property type="match status" value="1"/>
</dbReference>
<dbReference type="InterPro" id="IPR029063">
    <property type="entry name" value="SAM-dependent_MTases_sf"/>
</dbReference>
<comment type="caution">
    <text evidence="3">The sequence shown here is derived from an EMBL/GenBank/DDBJ whole genome shotgun (WGS) entry which is preliminary data.</text>
</comment>
<name>A0A512BD56_9BACT</name>
<dbReference type="Proteomes" id="UP000321513">
    <property type="component" value="Unassembled WGS sequence"/>
</dbReference>
<dbReference type="GO" id="GO:0008757">
    <property type="term" value="F:S-adenosylmethionine-dependent methyltransferase activity"/>
    <property type="evidence" value="ECO:0007669"/>
    <property type="project" value="InterPro"/>
</dbReference>
<dbReference type="InterPro" id="IPR013216">
    <property type="entry name" value="Methyltransf_11"/>
</dbReference>
<keyword evidence="4" id="KW-1185">Reference proteome</keyword>
<dbReference type="Pfam" id="PF08241">
    <property type="entry name" value="Methyltransf_11"/>
    <property type="match status" value="1"/>
</dbReference>
<keyword evidence="1" id="KW-0808">Transferase</keyword>
<dbReference type="SUPFAM" id="SSF53335">
    <property type="entry name" value="S-adenosyl-L-methionine-dependent methyltransferases"/>
    <property type="match status" value="1"/>
</dbReference>
<dbReference type="Gene3D" id="3.40.50.150">
    <property type="entry name" value="Vaccinia Virus protein VP39"/>
    <property type="match status" value="1"/>
</dbReference>
<dbReference type="AlphaFoldDB" id="A0A512BD56"/>
<gene>
    <name evidence="3" type="ORF">SAE01_24020</name>
</gene>
<evidence type="ECO:0000256" key="1">
    <source>
        <dbReference type="ARBA" id="ARBA00022679"/>
    </source>
</evidence>
<evidence type="ECO:0000313" key="4">
    <source>
        <dbReference type="Proteomes" id="UP000321513"/>
    </source>
</evidence>
<evidence type="ECO:0000259" key="2">
    <source>
        <dbReference type="Pfam" id="PF08241"/>
    </source>
</evidence>
<proteinExistence type="predicted"/>
<protein>
    <recommendedName>
        <fullName evidence="2">Methyltransferase type 11 domain-containing protein</fullName>
    </recommendedName>
</protein>